<dbReference type="RefSeq" id="WP_092485008.1">
    <property type="nucleotide sequence ID" value="NZ_FOYM01000022.1"/>
</dbReference>
<keyword evidence="2" id="KW-1185">Reference proteome</keyword>
<reference evidence="2" key="1">
    <citation type="submission" date="2016-10" db="EMBL/GenBank/DDBJ databases">
        <authorList>
            <person name="Varghese N."/>
            <person name="Submissions S."/>
        </authorList>
    </citation>
    <scope>NUCLEOTIDE SEQUENCE [LARGE SCALE GENOMIC DNA]</scope>
    <source>
        <strain evidence="2">DSM 3669</strain>
    </source>
</reference>
<sequence>MLCKDCLHFKQWKKIEAAVCEKNHKPVETTSRPCDEFVSKLHMTDEWGETPCNSTKSCK</sequence>
<organism evidence="1 2">
    <name type="scientific">Desulfoscipio geothermicus DSM 3669</name>
    <dbReference type="NCBI Taxonomy" id="1121426"/>
    <lineage>
        <taxon>Bacteria</taxon>
        <taxon>Bacillati</taxon>
        <taxon>Bacillota</taxon>
        <taxon>Clostridia</taxon>
        <taxon>Eubacteriales</taxon>
        <taxon>Desulfallaceae</taxon>
        <taxon>Desulfoscipio</taxon>
    </lineage>
</organism>
<proteinExistence type="predicted"/>
<dbReference type="Proteomes" id="UP000199584">
    <property type="component" value="Unassembled WGS sequence"/>
</dbReference>
<dbReference type="AlphaFoldDB" id="A0A1I6DZX5"/>
<accession>A0A1I6DZX5</accession>
<dbReference type="EMBL" id="FOYM01000022">
    <property type="protein sequence ID" value="SFR10976.1"/>
    <property type="molecule type" value="Genomic_DNA"/>
</dbReference>
<name>A0A1I6DZX5_9FIRM</name>
<evidence type="ECO:0000313" key="2">
    <source>
        <dbReference type="Proteomes" id="UP000199584"/>
    </source>
</evidence>
<gene>
    <name evidence="1" type="ORF">SAMN05660706_12222</name>
</gene>
<evidence type="ECO:0008006" key="3">
    <source>
        <dbReference type="Google" id="ProtNLM"/>
    </source>
</evidence>
<evidence type="ECO:0000313" key="1">
    <source>
        <dbReference type="EMBL" id="SFR10976.1"/>
    </source>
</evidence>
<protein>
    <recommendedName>
        <fullName evidence="3">Benzylsuccinate synthase</fullName>
    </recommendedName>
</protein>
<dbReference type="OrthoDB" id="1809262at2"/>